<evidence type="ECO:0000313" key="9">
    <source>
        <dbReference type="EMBL" id="KAK5953715.1"/>
    </source>
</evidence>
<dbReference type="PANTHER" id="PTHR43098:SF2">
    <property type="entry name" value="FAD-BINDING MONOOXYGENASE AUSB-RELATED"/>
    <property type="match status" value="1"/>
</dbReference>
<keyword evidence="6" id="KW-0521">NADP</keyword>
<evidence type="ECO:0000256" key="8">
    <source>
        <dbReference type="SAM" id="MobiDB-lite"/>
    </source>
</evidence>
<dbReference type="Proteomes" id="UP001316803">
    <property type="component" value="Unassembled WGS sequence"/>
</dbReference>
<feature type="region of interest" description="Disordered" evidence="8">
    <location>
        <begin position="1"/>
        <end position="62"/>
    </location>
</feature>
<organism evidence="9 10">
    <name type="scientific">Knufia fluminis</name>
    <dbReference type="NCBI Taxonomy" id="191047"/>
    <lineage>
        <taxon>Eukaryota</taxon>
        <taxon>Fungi</taxon>
        <taxon>Dikarya</taxon>
        <taxon>Ascomycota</taxon>
        <taxon>Pezizomycotina</taxon>
        <taxon>Eurotiomycetes</taxon>
        <taxon>Chaetothyriomycetidae</taxon>
        <taxon>Chaetothyriales</taxon>
        <taxon>Trichomeriaceae</taxon>
        <taxon>Knufia</taxon>
    </lineage>
</organism>
<comment type="caution">
    <text evidence="9">The sequence shown here is derived from an EMBL/GenBank/DDBJ whole genome shotgun (WGS) entry which is preliminary data.</text>
</comment>
<dbReference type="AlphaFoldDB" id="A0AAN8EQD3"/>
<dbReference type="GO" id="GO:0016491">
    <property type="term" value="F:oxidoreductase activity"/>
    <property type="evidence" value="ECO:0007669"/>
    <property type="project" value="UniProtKB-KW"/>
</dbReference>
<comment type="cofactor">
    <cofactor evidence="1">
        <name>FAD</name>
        <dbReference type="ChEBI" id="CHEBI:57692"/>
    </cofactor>
</comment>
<comment type="similarity">
    <text evidence="3">Belongs to the FAD-binding monooxygenase family.</text>
</comment>
<feature type="compositionally biased region" description="Polar residues" evidence="8">
    <location>
        <begin position="10"/>
        <end position="25"/>
    </location>
</feature>
<evidence type="ECO:0000256" key="1">
    <source>
        <dbReference type="ARBA" id="ARBA00001974"/>
    </source>
</evidence>
<keyword evidence="7" id="KW-0560">Oxidoreductase</keyword>
<evidence type="ECO:0000256" key="7">
    <source>
        <dbReference type="ARBA" id="ARBA00023002"/>
    </source>
</evidence>
<keyword evidence="5" id="KW-0274">FAD</keyword>
<dbReference type="InterPro" id="IPR050775">
    <property type="entry name" value="FAD-binding_Monooxygenases"/>
</dbReference>
<evidence type="ECO:0000256" key="2">
    <source>
        <dbReference type="ARBA" id="ARBA00004721"/>
    </source>
</evidence>
<keyword evidence="10" id="KW-1185">Reference proteome</keyword>
<evidence type="ECO:0000256" key="3">
    <source>
        <dbReference type="ARBA" id="ARBA00010139"/>
    </source>
</evidence>
<accession>A0AAN8EQD3</accession>
<dbReference type="SUPFAM" id="SSF51905">
    <property type="entry name" value="FAD/NAD(P)-binding domain"/>
    <property type="match status" value="2"/>
</dbReference>
<protein>
    <submittedName>
        <fullName evidence="9">Uncharacterized protein</fullName>
    </submittedName>
</protein>
<comment type="pathway">
    <text evidence="2">Secondary metabolite biosynthesis; terpenoid biosynthesis.</text>
</comment>
<dbReference type="EMBL" id="JAKLMC020000010">
    <property type="protein sequence ID" value="KAK5953715.1"/>
    <property type="molecule type" value="Genomic_DNA"/>
</dbReference>
<gene>
    <name evidence="9" type="ORF">OHC33_004984</name>
</gene>
<evidence type="ECO:0000256" key="5">
    <source>
        <dbReference type="ARBA" id="ARBA00022827"/>
    </source>
</evidence>
<proteinExistence type="inferred from homology"/>
<dbReference type="Gene3D" id="3.50.50.60">
    <property type="entry name" value="FAD/NAD(P)-binding domain"/>
    <property type="match status" value="2"/>
</dbReference>
<evidence type="ECO:0000256" key="4">
    <source>
        <dbReference type="ARBA" id="ARBA00022630"/>
    </source>
</evidence>
<dbReference type="InterPro" id="IPR036188">
    <property type="entry name" value="FAD/NAD-bd_sf"/>
</dbReference>
<name>A0AAN8EQD3_9EURO</name>
<evidence type="ECO:0000313" key="10">
    <source>
        <dbReference type="Proteomes" id="UP001316803"/>
    </source>
</evidence>
<sequence>MPSTPAVLVESSNAVPHQPSSSTANGALPIGQSGDLDGQALANGVQEVIEQSSTDHDSNGHSDTQAYAQQVQAKYQAERDKRMRPEFDSQFVKLHTSEKYKHFTDDPWLPEDGSVRGIRLRENESPHFKFVVKGAGLGGLLYAARLVEQGYNPEDFAFIDYAGGFGGTWYWNRYPGLMCDIASEVYLPLLEETGYMPKHKYSYGQEIREHAERIAERYGFGNRGILRATVGAISWNDDSSLWEISVSQEQGPRQGADANKVLAQVTGDYVISMSGILNYPKLPVLQGLDDFQGHQFHTSRWDYTYTGGSQEQPDMINLKDKSVGIVGTGATAIQTFPQIAKWAKQVYLFQRTPSSVDIRDQRPIDPIEFKRASSKPGWQRERMDNLAAFMMNDPNKPDVNVVDDGWSRNPSYRALIGGPNNIDPTEPETIAEYVKSLHADDFARQERIRSRVDDIVKDSDTAQRLKAWYPGWCKRPCFHDDYLPAFNQPNVQLVDTEGRGIDRMRRNGAVVAGKEYPVDVLIWGTGYVVSSGSPSDKGSMTVRGRHGKLMSQKWEDGVATLHGVVTRDFPNFFFPFTQCGVTGNNTHNYQATSDHTAYLIAEAERQHPGKKVLIEPTHEAEEAWAMRVVGNAAAFAGVEGCTPGYINAEGKADKIREAPLEVQMKAARASPWGQGILDYQRITTEWRESGSFEGVDVTVL</sequence>
<reference evidence="9 10" key="1">
    <citation type="submission" date="2022-12" db="EMBL/GenBank/DDBJ databases">
        <title>Genomic features and morphological characterization of a novel Knufia sp. strain isolated from spacecraft assembly facility.</title>
        <authorList>
            <person name="Teixeira M."/>
            <person name="Chander A.M."/>
            <person name="Stajich J.E."/>
            <person name="Venkateswaran K."/>
        </authorList>
    </citation>
    <scope>NUCLEOTIDE SEQUENCE [LARGE SCALE GENOMIC DNA]</scope>
    <source>
        <strain evidence="9 10">FJI-L2-BK-P2</strain>
    </source>
</reference>
<evidence type="ECO:0000256" key="6">
    <source>
        <dbReference type="ARBA" id="ARBA00022857"/>
    </source>
</evidence>
<dbReference type="PANTHER" id="PTHR43098">
    <property type="entry name" value="L-ORNITHINE N(5)-MONOOXYGENASE-RELATED"/>
    <property type="match status" value="1"/>
</dbReference>
<keyword evidence="4" id="KW-0285">Flavoprotein</keyword>